<evidence type="ECO:0000313" key="3">
    <source>
        <dbReference type="EMBL" id="SEM20057.1"/>
    </source>
</evidence>
<organism evidence="3 4">
    <name type="scientific">Syntrophus gentianae</name>
    <dbReference type="NCBI Taxonomy" id="43775"/>
    <lineage>
        <taxon>Bacteria</taxon>
        <taxon>Pseudomonadati</taxon>
        <taxon>Thermodesulfobacteriota</taxon>
        <taxon>Syntrophia</taxon>
        <taxon>Syntrophales</taxon>
        <taxon>Syntrophaceae</taxon>
        <taxon>Syntrophus</taxon>
    </lineage>
</organism>
<dbReference type="SUPFAM" id="SSF55920">
    <property type="entry name" value="Creatinase/aminopeptidase"/>
    <property type="match status" value="1"/>
</dbReference>
<dbReference type="InterPro" id="IPR000994">
    <property type="entry name" value="Pept_M24"/>
</dbReference>
<dbReference type="InterPro" id="IPR000587">
    <property type="entry name" value="Creatinase_N"/>
</dbReference>
<dbReference type="PANTHER" id="PTHR46112">
    <property type="entry name" value="AMINOPEPTIDASE"/>
    <property type="match status" value="1"/>
</dbReference>
<sequence length="415" mass="46075">MVKSLSVCDFTPKEEIEMRLNALRSKMADQGIHFAVILQSVDLFYFTGTVQKGVLVVPVDEPPLFFVEKSLFRALYESPLEITPIKKAKDTRDTLREKNILKGLGAMELDVLPVLLFDQWKSILGYDHMADISPLIKQVRLVKSDFEIAQILKSGEIVSHVFQKAKDIVREGRQEIEIEADLVAEGRRRGHQGLLRMRGFNKEITCALVTQGYSSTVASGADVPIAGFGLTPAVGQGSSANTVKTGIPLIIDYGGGYNGYVTDETRIYVVGEMKEIFRKAYEVSREIIEDITGFAKEGVDTVEIYTRALDRVKKEKLEEYFMGHGEGQVAFIGHGFGLELNEMPVFSARHKTVLKEGMVMAIEPKFIIPNEGAVGIEVDFVVRKEGLQRIVETPLDIVSIPNAIPRSKGVNRPGV</sequence>
<dbReference type="RefSeq" id="WP_093882820.1">
    <property type="nucleotide sequence ID" value="NZ_FOBS01000006.1"/>
</dbReference>
<evidence type="ECO:0000313" key="4">
    <source>
        <dbReference type="Proteomes" id="UP000198744"/>
    </source>
</evidence>
<keyword evidence="4" id="KW-1185">Reference proteome</keyword>
<gene>
    <name evidence="3" type="ORF">SAMN04489760_106118</name>
</gene>
<keyword evidence="3" id="KW-0645">Protease</keyword>
<accession>A0A1H7WGP3</accession>
<name>A0A1H7WGP3_9BACT</name>
<dbReference type="Pfam" id="PF00557">
    <property type="entry name" value="Peptidase_M24"/>
    <property type="match status" value="1"/>
</dbReference>
<dbReference type="OrthoDB" id="9806388at2"/>
<dbReference type="AlphaFoldDB" id="A0A1H7WGP3"/>
<dbReference type="Proteomes" id="UP000198744">
    <property type="component" value="Unassembled WGS sequence"/>
</dbReference>
<dbReference type="InterPro" id="IPR050659">
    <property type="entry name" value="Peptidase_M24B"/>
</dbReference>
<feature type="domain" description="Creatinase N-terminal" evidence="2">
    <location>
        <begin position="19"/>
        <end position="142"/>
    </location>
</feature>
<dbReference type="PANTHER" id="PTHR46112:SF2">
    <property type="entry name" value="XAA-PRO AMINOPEPTIDASE P-RELATED"/>
    <property type="match status" value="1"/>
</dbReference>
<dbReference type="Pfam" id="PF01321">
    <property type="entry name" value="Creatinase_N"/>
    <property type="match status" value="1"/>
</dbReference>
<feature type="domain" description="Peptidase M24" evidence="1">
    <location>
        <begin position="150"/>
        <end position="383"/>
    </location>
</feature>
<dbReference type="GO" id="GO:0004177">
    <property type="term" value="F:aminopeptidase activity"/>
    <property type="evidence" value="ECO:0007669"/>
    <property type="project" value="UniProtKB-KW"/>
</dbReference>
<dbReference type="Gene3D" id="3.90.230.10">
    <property type="entry name" value="Creatinase/methionine aminopeptidase superfamily"/>
    <property type="match status" value="1"/>
</dbReference>
<dbReference type="InterPro" id="IPR029149">
    <property type="entry name" value="Creatin/AminoP/Spt16_N"/>
</dbReference>
<keyword evidence="3" id="KW-0031">Aminopeptidase</keyword>
<evidence type="ECO:0000259" key="2">
    <source>
        <dbReference type="Pfam" id="PF01321"/>
    </source>
</evidence>
<dbReference type="Gene3D" id="3.40.350.10">
    <property type="entry name" value="Creatinase/prolidase N-terminal domain"/>
    <property type="match status" value="1"/>
</dbReference>
<keyword evidence="3" id="KW-0378">Hydrolase</keyword>
<proteinExistence type="predicted"/>
<evidence type="ECO:0000259" key="1">
    <source>
        <dbReference type="Pfam" id="PF00557"/>
    </source>
</evidence>
<dbReference type="STRING" id="43775.SAMN04489760_106118"/>
<dbReference type="EMBL" id="FOBS01000006">
    <property type="protein sequence ID" value="SEM20057.1"/>
    <property type="molecule type" value="Genomic_DNA"/>
</dbReference>
<dbReference type="InterPro" id="IPR036005">
    <property type="entry name" value="Creatinase/aminopeptidase-like"/>
</dbReference>
<dbReference type="SUPFAM" id="SSF53092">
    <property type="entry name" value="Creatinase/prolidase N-terminal domain"/>
    <property type="match status" value="1"/>
</dbReference>
<reference evidence="3 4" key="1">
    <citation type="submission" date="2016-10" db="EMBL/GenBank/DDBJ databases">
        <authorList>
            <person name="de Groot N.N."/>
        </authorList>
    </citation>
    <scope>NUCLEOTIDE SEQUENCE [LARGE SCALE GENOMIC DNA]</scope>
    <source>
        <strain evidence="3 4">DSM 8423</strain>
    </source>
</reference>
<protein>
    <submittedName>
        <fullName evidence="3">Xaa-Pro aminopeptidase</fullName>
    </submittedName>
</protein>